<sequence>MTSASYFKCKKSDDVTLTSCVGQTIHGSFLGGAFKDYVVEPLRAMSTPVDKLGTADLNMKESERNLFCNLIENSTLP</sequence>
<gene>
    <name evidence="1" type="ORF">GE061_005404</name>
</gene>
<name>A0A8S9WW68_APOLU</name>
<dbReference type="AlphaFoldDB" id="A0A8S9WW68"/>
<comment type="caution">
    <text evidence="1">The sequence shown here is derived from an EMBL/GenBank/DDBJ whole genome shotgun (WGS) entry which is preliminary data.</text>
</comment>
<evidence type="ECO:0000313" key="2">
    <source>
        <dbReference type="Proteomes" id="UP000466442"/>
    </source>
</evidence>
<evidence type="ECO:0000313" key="1">
    <source>
        <dbReference type="EMBL" id="KAF6200957.1"/>
    </source>
</evidence>
<proteinExistence type="predicted"/>
<accession>A0A8S9WW68</accession>
<reference evidence="1" key="1">
    <citation type="journal article" date="2021" name="Mol. Ecol. Resour.">
        <title>Apolygus lucorum genome provides insights into omnivorousness and mesophyll feeding.</title>
        <authorList>
            <person name="Liu Y."/>
            <person name="Liu H."/>
            <person name="Wang H."/>
            <person name="Huang T."/>
            <person name="Liu B."/>
            <person name="Yang B."/>
            <person name="Yin L."/>
            <person name="Li B."/>
            <person name="Zhang Y."/>
            <person name="Zhang S."/>
            <person name="Jiang F."/>
            <person name="Zhang X."/>
            <person name="Ren Y."/>
            <person name="Wang B."/>
            <person name="Wang S."/>
            <person name="Lu Y."/>
            <person name="Wu K."/>
            <person name="Fan W."/>
            <person name="Wang G."/>
        </authorList>
    </citation>
    <scope>NUCLEOTIDE SEQUENCE</scope>
    <source>
        <strain evidence="1">12Hb</strain>
    </source>
</reference>
<dbReference type="Proteomes" id="UP000466442">
    <property type="component" value="Unassembled WGS sequence"/>
</dbReference>
<organism evidence="1 2">
    <name type="scientific">Apolygus lucorum</name>
    <name type="common">Small green plant bug</name>
    <name type="synonym">Lygocoris lucorum</name>
    <dbReference type="NCBI Taxonomy" id="248454"/>
    <lineage>
        <taxon>Eukaryota</taxon>
        <taxon>Metazoa</taxon>
        <taxon>Ecdysozoa</taxon>
        <taxon>Arthropoda</taxon>
        <taxon>Hexapoda</taxon>
        <taxon>Insecta</taxon>
        <taxon>Pterygota</taxon>
        <taxon>Neoptera</taxon>
        <taxon>Paraneoptera</taxon>
        <taxon>Hemiptera</taxon>
        <taxon>Heteroptera</taxon>
        <taxon>Panheteroptera</taxon>
        <taxon>Cimicomorpha</taxon>
        <taxon>Miridae</taxon>
        <taxon>Mirini</taxon>
        <taxon>Apolygus</taxon>
    </lineage>
</organism>
<keyword evidence="2" id="KW-1185">Reference proteome</keyword>
<protein>
    <submittedName>
        <fullName evidence="1">Uncharacterized protein</fullName>
    </submittedName>
</protein>
<dbReference type="EMBL" id="WIXP02000013">
    <property type="protein sequence ID" value="KAF6200957.1"/>
    <property type="molecule type" value="Genomic_DNA"/>
</dbReference>